<comment type="subcellular location">
    <subcellularLocation>
        <location evidence="1">Nucleus</location>
    </subcellularLocation>
</comment>
<reference evidence="10" key="1">
    <citation type="submission" date="2016-03" db="EMBL/GenBank/DDBJ databases">
        <authorList>
            <person name="Guldener U."/>
        </authorList>
    </citation>
    <scope>NUCLEOTIDE SEQUENCE [LARGE SCALE GENOMIC DNA]</scope>
    <source>
        <strain evidence="10">04CH-RAC-A.6.1</strain>
    </source>
</reference>
<evidence type="ECO:0000256" key="4">
    <source>
        <dbReference type="ARBA" id="ARBA00022771"/>
    </source>
</evidence>
<protein>
    <submittedName>
        <fullName evidence="9">Related to transcription factor Pig1p</fullName>
    </submittedName>
</protein>
<evidence type="ECO:0000259" key="8">
    <source>
        <dbReference type="Pfam" id="PF04082"/>
    </source>
</evidence>
<dbReference type="InterPro" id="IPR051059">
    <property type="entry name" value="VerF-like"/>
</dbReference>
<evidence type="ECO:0000256" key="3">
    <source>
        <dbReference type="ARBA" id="ARBA00022737"/>
    </source>
</evidence>
<gene>
    <name evidence="9" type="ORF">RAG0_08208</name>
</gene>
<evidence type="ECO:0000256" key="7">
    <source>
        <dbReference type="SAM" id="MobiDB-lite"/>
    </source>
</evidence>
<keyword evidence="2" id="KW-0479">Metal-binding</keyword>
<dbReference type="Proteomes" id="UP000178912">
    <property type="component" value="Unassembled WGS sequence"/>
</dbReference>
<dbReference type="GO" id="GO:0006351">
    <property type="term" value="P:DNA-templated transcription"/>
    <property type="evidence" value="ECO:0007669"/>
    <property type="project" value="InterPro"/>
</dbReference>
<dbReference type="PANTHER" id="PTHR40626:SF11">
    <property type="entry name" value="ZINC FINGER PROTEIN YPR022C"/>
    <property type="match status" value="1"/>
</dbReference>
<feature type="region of interest" description="Disordered" evidence="7">
    <location>
        <begin position="53"/>
        <end position="81"/>
    </location>
</feature>
<name>A0A1E1KPX1_9HELO</name>
<dbReference type="GO" id="GO:0005634">
    <property type="term" value="C:nucleus"/>
    <property type="evidence" value="ECO:0007669"/>
    <property type="project" value="UniProtKB-SubCell"/>
</dbReference>
<dbReference type="GO" id="GO:0000785">
    <property type="term" value="C:chromatin"/>
    <property type="evidence" value="ECO:0007669"/>
    <property type="project" value="TreeGrafter"/>
</dbReference>
<sequence>MQIPEIGLTAVNSAQRPSNAVMFCEIISVGASAVVTPPFRVLWRGAENDMHATNAPANASASSPEEQESQTPPRSASEMTSDRNSIGFLLNCPSENDFIREFPQSSIRSPSSKPEMFAAMPAGKGYGVSVPAPGSASVLQQYGHMIQENNIDVFLNRLEFQHFEQETSNWQRPNEHTILWSGPDALFLDRRLLDQRAFDIREKLRYMAAVQSSPQLPSKENLDAIELITADSIASFIKLYFRHWHKHAPMVHEATFNPCTAAIPLVLSLLSLGGMYSGDSKDVAQLKLLLDTIESYIFSIPGLSDEYDMPSRVYVKHGENASPEWQQYQLQELQGAYLMIVLQYWTGNTIARTRVRQQRFPKIVHIFHILDVLTAQHSPTSLISDQTSFRTWIRKESFIRTATLAVMLDHAFGIFNNVSPHFQWAEIDLPFPSDDRSFQISNFDEMVAKSAIPRLGMKIKDAFLILFSQEDDDLGVLRRGNLTALDLQMLIHFLYTHVWASTFSNPLAALPITNIQALTAPFYLAMRNWMVLWEEVKANAGEEEWNKLGFQRTAESYYDAVRSILDVFERREGQFPPIPSDCEKGSHLKRLLSF</sequence>
<organism evidence="9 10">
    <name type="scientific">Rhynchosporium agropyri</name>
    <dbReference type="NCBI Taxonomy" id="914238"/>
    <lineage>
        <taxon>Eukaryota</taxon>
        <taxon>Fungi</taxon>
        <taxon>Dikarya</taxon>
        <taxon>Ascomycota</taxon>
        <taxon>Pezizomycotina</taxon>
        <taxon>Leotiomycetes</taxon>
        <taxon>Helotiales</taxon>
        <taxon>Ploettnerulaceae</taxon>
        <taxon>Rhynchosporium</taxon>
    </lineage>
</organism>
<accession>A0A1E1KPX1</accession>
<dbReference type="GO" id="GO:0000981">
    <property type="term" value="F:DNA-binding transcription factor activity, RNA polymerase II-specific"/>
    <property type="evidence" value="ECO:0007669"/>
    <property type="project" value="InterPro"/>
</dbReference>
<evidence type="ECO:0000256" key="6">
    <source>
        <dbReference type="ARBA" id="ARBA00023242"/>
    </source>
</evidence>
<evidence type="ECO:0000313" key="9">
    <source>
        <dbReference type="EMBL" id="CZT00051.1"/>
    </source>
</evidence>
<evidence type="ECO:0000256" key="2">
    <source>
        <dbReference type="ARBA" id="ARBA00022723"/>
    </source>
</evidence>
<feature type="compositionally biased region" description="Low complexity" evidence="7">
    <location>
        <begin position="53"/>
        <end position="73"/>
    </location>
</feature>
<dbReference type="AlphaFoldDB" id="A0A1E1KPX1"/>
<keyword evidence="10" id="KW-1185">Reference proteome</keyword>
<feature type="domain" description="Xylanolytic transcriptional activator regulatory" evidence="8">
    <location>
        <begin position="237"/>
        <end position="446"/>
    </location>
</feature>
<evidence type="ECO:0000313" key="10">
    <source>
        <dbReference type="Proteomes" id="UP000178912"/>
    </source>
</evidence>
<proteinExistence type="predicted"/>
<dbReference type="GO" id="GO:0000978">
    <property type="term" value="F:RNA polymerase II cis-regulatory region sequence-specific DNA binding"/>
    <property type="evidence" value="ECO:0007669"/>
    <property type="project" value="InterPro"/>
</dbReference>
<evidence type="ECO:0000256" key="1">
    <source>
        <dbReference type="ARBA" id="ARBA00004123"/>
    </source>
</evidence>
<keyword evidence="4" id="KW-0863">Zinc-finger</keyword>
<dbReference type="Pfam" id="PF04082">
    <property type="entry name" value="Fungal_trans"/>
    <property type="match status" value="1"/>
</dbReference>
<dbReference type="EMBL" id="FJUX01000043">
    <property type="protein sequence ID" value="CZT00051.1"/>
    <property type="molecule type" value="Genomic_DNA"/>
</dbReference>
<dbReference type="PANTHER" id="PTHR40626">
    <property type="entry name" value="MIP31509P"/>
    <property type="match status" value="1"/>
</dbReference>
<dbReference type="OrthoDB" id="10018191at2759"/>
<evidence type="ECO:0000256" key="5">
    <source>
        <dbReference type="ARBA" id="ARBA00022833"/>
    </source>
</evidence>
<keyword evidence="3" id="KW-0677">Repeat</keyword>
<keyword evidence="5" id="KW-0862">Zinc</keyword>
<keyword evidence="6" id="KW-0539">Nucleus</keyword>
<dbReference type="GO" id="GO:0008270">
    <property type="term" value="F:zinc ion binding"/>
    <property type="evidence" value="ECO:0007669"/>
    <property type="project" value="UniProtKB-KW"/>
</dbReference>
<dbReference type="InterPro" id="IPR007219">
    <property type="entry name" value="XnlR_reg_dom"/>
</dbReference>